<evidence type="ECO:0000256" key="3">
    <source>
        <dbReference type="ARBA" id="ARBA00022982"/>
    </source>
</evidence>
<dbReference type="PROSITE" id="PS51354">
    <property type="entry name" value="GLUTAREDOXIN_2"/>
    <property type="match status" value="1"/>
</dbReference>
<evidence type="ECO:0000259" key="6">
    <source>
        <dbReference type="PROSITE" id="PS50404"/>
    </source>
</evidence>
<dbReference type="Pfam" id="PF00462">
    <property type="entry name" value="Glutaredoxin"/>
    <property type="match status" value="1"/>
</dbReference>
<evidence type="ECO:0000313" key="7">
    <source>
        <dbReference type="EMBL" id="SCA56044.1"/>
    </source>
</evidence>
<dbReference type="InterPro" id="IPR036249">
    <property type="entry name" value="Thioredoxin-like_sf"/>
</dbReference>
<reference evidence="7 8" key="1">
    <citation type="submission" date="2016-07" db="EMBL/GenBank/DDBJ databases">
        <authorList>
            <person name="Lefevre C.T."/>
        </authorList>
    </citation>
    <scope>NUCLEOTIDE SEQUENCE [LARGE SCALE GENOMIC DNA]</scope>
    <source>
        <strain evidence="7">PR1</strain>
    </source>
</reference>
<organism evidence="7 8">
    <name type="scientific">Candidatus Terasakiella magnetica</name>
    <dbReference type="NCBI Taxonomy" id="1867952"/>
    <lineage>
        <taxon>Bacteria</taxon>
        <taxon>Pseudomonadati</taxon>
        <taxon>Pseudomonadota</taxon>
        <taxon>Alphaproteobacteria</taxon>
        <taxon>Rhodospirillales</taxon>
        <taxon>Terasakiellaceae</taxon>
        <taxon>Terasakiella</taxon>
    </lineage>
</organism>
<dbReference type="GO" id="GO:0015035">
    <property type="term" value="F:protein-disulfide reductase activity"/>
    <property type="evidence" value="ECO:0007669"/>
    <property type="project" value="TreeGrafter"/>
</dbReference>
<dbReference type="STRING" id="1867952.MTBPR1_160035"/>
<dbReference type="OrthoDB" id="527973at2"/>
<keyword evidence="5" id="KW-0676">Redox-active center</keyword>
<keyword evidence="2" id="KW-0813">Transport</keyword>
<dbReference type="PRINTS" id="PR00160">
    <property type="entry name" value="GLUTAREDOXIN"/>
</dbReference>
<dbReference type="Proteomes" id="UP000231658">
    <property type="component" value="Unassembled WGS sequence"/>
</dbReference>
<dbReference type="AlphaFoldDB" id="A0A1C3RFQ6"/>
<dbReference type="PROSITE" id="PS50404">
    <property type="entry name" value="GST_NTER"/>
    <property type="match status" value="1"/>
</dbReference>
<dbReference type="InterPro" id="IPR004045">
    <property type="entry name" value="Glutathione_S-Trfase_N"/>
</dbReference>
<dbReference type="PANTHER" id="PTHR46679">
    <property type="match status" value="1"/>
</dbReference>
<dbReference type="SUPFAM" id="SSF52833">
    <property type="entry name" value="Thioredoxin-like"/>
    <property type="match status" value="1"/>
</dbReference>
<dbReference type="Gene3D" id="3.40.30.10">
    <property type="entry name" value="Glutaredoxin"/>
    <property type="match status" value="1"/>
</dbReference>
<keyword evidence="3" id="KW-0249">Electron transport</keyword>
<dbReference type="RefSeq" id="WP_069186731.1">
    <property type="nucleotide sequence ID" value="NZ_FLYE01000008.1"/>
</dbReference>
<dbReference type="InterPro" id="IPR014025">
    <property type="entry name" value="Glutaredoxin_subgr"/>
</dbReference>
<accession>A0A1C3RFQ6</accession>
<protein>
    <submittedName>
        <fullName evidence="7">Glutaredoxin-1</fullName>
    </submittedName>
</protein>
<dbReference type="PANTHER" id="PTHR46679:SF1">
    <property type="entry name" value="GLUTAREDOXIN-2, MITOCHONDRIAL"/>
    <property type="match status" value="1"/>
</dbReference>
<gene>
    <name evidence="7" type="primary">grxC</name>
    <name evidence="7" type="ORF">MTBPR1_160035</name>
</gene>
<dbReference type="InterPro" id="IPR002109">
    <property type="entry name" value="Glutaredoxin"/>
</dbReference>
<evidence type="ECO:0000256" key="2">
    <source>
        <dbReference type="ARBA" id="ARBA00022448"/>
    </source>
</evidence>
<comment type="similarity">
    <text evidence="1">Belongs to the glutaredoxin family.</text>
</comment>
<feature type="domain" description="GST N-terminal" evidence="6">
    <location>
        <begin position="1"/>
        <end position="84"/>
    </location>
</feature>
<name>A0A1C3RFQ6_9PROT</name>
<evidence type="ECO:0000256" key="4">
    <source>
        <dbReference type="ARBA" id="ARBA00023157"/>
    </source>
</evidence>
<evidence type="ECO:0000256" key="1">
    <source>
        <dbReference type="ARBA" id="ARBA00007787"/>
    </source>
</evidence>
<sequence>MGVEIYTKDSCMFCQKAKALFDENGISYKEHDVSTIDKFKAMQELISGAKTVPQIIIDGHLIGGYDVLDAHKEAIFEKLKKKQI</sequence>
<evidence type="ECO:0000256" key="5">
    <source>
        <dbReference type="ARBA" id="ARBA00023284"/>
    </source>
</evidence>
<proteinExistence type="inferred from homology"/>
<keyword evidence="4" id="KW-1015">Disulfide bond</keyword>
<keyword evidence="8" id="KW-1185">Reference proteome</keyword>
<evidence type="ECO:0000313" key="8">
    <source>
        <dbReference type="Proteomes" id="UP000231658"/>
    </source>
</evidence>
<dbReference type="EMBL" id="FLYE01000008">
    <property type="protein sequence ID" value="SCA56044.1"/>
    <property type="molecule type" value="Genomic_DNA"/>
</dbReference>